<keyword evidence="1" id="KW-0813">Transport</keyword>
<dbReference type="InterPro" id="IPR036909">
    <property type="entry name" value="Cyt_c-like_dom_sf"/>
</dbReference>
<evidence type="ECO:0000313" key="10">
    <source>
        <dbReference type="Proteomes" id="UP001081283"/>
    </source>
</evidence>
<dbReference type="EMBL" id="JAOVZQ010000001">
    <property type="protein sequence ID" value="MCY0095617.1"/>
    <property type="molecule type" value="Genomic_DNA"/>
</dbReference>
<evidence type="ECO:0000256" key="4">
    <source>
        <dbReference type="ARBA" id="ARBA00022982"/>
    </source>
</evidence>
<accession>A0ABT3YI81</accession>
<comment type="caution">
    <text evidence="9">The sequence shown here is derived from an EMBL/GenBank/DDBJ whole genome shotgun (WGS) entry which is preliminary data.</text>
</comment>
<feature type="signal peptide" evidence="7">
    <location>
        <begin position="1"/>
        <end position="32"/>
    </location>
</feature>
<keyword evidence="4" id="KW-0249">Electron transport</keyword>
<evidence type="ECO:0000256" key="3">
    <source>
        <dbReference type="ARBA" id="ARBA00022723"/>
    </source>
</evidence>
<dbReference type="Pfam" id="PF00034">
    <property type="entry name" value="Cytochrom_C"/>
    <property type="match status" value="1"/>
</dbReference>
<name>A0ABT3YI81_9HYPH</name>
<evidence type="ECO:0000256" key="1">
    <source>
        <dbReference type="ARBA" id="ARBA00022448"/>
    </source>
</evidence>
<evidence type="ECO:0000256" key="6">
    <source>
        <dbReference type="PROSITE-ProRule" id="PRU00433"/>
    </source>
</evidence>
<proteinExistence type="predicted"/>
<evidence type="ECO:0000256" key="5">
    <source>
        <dbReference type="ARBA" id="ARBA00023004"/>
    </source>
</evidence>
<feature type="domain" description="Cytochrome c" evidence="8">
    <location>
        <begin position="164"/>
        <end position="240"/>
    </location>
</feature>
<gene>
    <name evidence="9" type="ORF">OEG82_16565</name>
</gene>
<dbReference type="Gene3D" id="1.10.760.10">
    <property type="entry name" value="Cytochrome c-like domain"/>
    <property type="match status" value="2"/>
</dbReference>
<keyword evidence="3 6" id="KW-0479">Metal-binding</keyword>
<protein>
    <submittedName>
        <fullName evidence="9">C-type cytochrome</fullName>
    </submittedName>
</protein>
<sequence length="242" mass="26329">MTDHGRHRIHSRLLRGLVPAFFLAWLTANAAAAEPEALFKPCAACHEIGAGARHKVGPHLDNLFGRTAGSLDDFRYSDSMRAAGEAGLVWTAETLSDYLEKPRDYIKGNRMSFRGMTDAEDRAALINWLESATRTAPAPDPVASDASDDGEVHGFADIVLQMEGDPDYGEYLAGECVTCHQASGHADGIPSIVGLPKDYFVRSLFEYVTNVRSNDVMKLRVANLGNEEIAALAAYFSSLEPQ</sequence>
<dbReference type="InterPro" id="IPR009056">
    <property type="entry name" value="Cyt_c-like_dom"/>
</dbReference>
<organism evidence="9 10">
    <name type="scientific">Hoeflea ulvae</name>
    <dbReference type="NCBI Taxonomy" id="2983764"/>
    <lineage>
        <taxon>Bacteria</taxon>
        <taxon>Pseudomonadati</taxon>
        <taxon>Pseudomonadota</taxon>
        <taxon>Alphaproteobacteria</taxon>
        <taxon>Hyphomicrobiales</taxon>
        <taxon>Rhizobiaceae</taxon>
        <taxon>Hoeflea</taxon>
    </lineage>
</organism>
<keyword evidence="5 6" id="KW-0408">Iron</keyword>
<evidence type="ECO:0000256" key="2">
    <source>
        <dbReference type="ARBA" id="ARBA00022617"/>
    </source>
</evidence>
<dbReference type="PROSITE" id="PS51007">
    <property type="entry name" value="CYTC"/>
    <property type="match status" value="2"/>
</dbReference>
<feature type="chain" id="PRO_5045642824" evidence="7">
    <location>
        <begin position="33"/>
        <end position="242"/>
    </location>
</feature>
<feature type="domain" description="Cytochrome c" evidence="8">
    <location>
        <begin position="30"/>
        <end position="133"/>
    </location>
</feature>
<keyword evidence="2 6" id="KW-0349">Heme</keyword>
<dbReference type="PANTHER" id="PTHR11961">
    <property type="entry name" value="CYTOCHROME C"/>
    <property type="match status" value="1"/>
</dbReference>
<keyword evidence="7" id="KW-0732">Signal</keyword>
<keyword evidence="10" id="KW-1185">Reference proteome</keyword>
<dbReference type="InterPro" id="IPR002327">
    <property type="entry name" value="Cyt_c_1A/1B"/>
</dbReference>
<dbReference type="RefSeq" id="WP_267613498.1">
    <property type="nucleotide sequence ID" value="NZ_JAOVZQ010000001.1"/>
</dbReference>
<evidence type="ECO:0000256" key="7">
    <source>
        <dbReference type="SAM" id="SignalP"/>
    </source>
</evidence>
<reference evidence="9" key="1">
    <citation type="submission" date="2022-10" db="EMBL/GenBank/DDBJ databases">
        <title>Hoeflea sp. J2-29, isolated from marine algae.</title>
        <authorList>
            <person name="Kristyanto S."/>
            <person name="Kim J.M."/>
            <person name="Jeon C.O."/>
        </authorList>
    </citation>
    <scope>NUCLEOTIDE SEQUENCE</scope>
    <source>
        <strain evidence="9">J2-29</strain>
    </source>
</reference>
<evidence type="ECO:0000313" key="9">
    <source>
        <dbReference type="EMBL" id="MCY0095617.1"/>
    </source>
</evidence>
<dbReference type="Proteomes" id="UP001081283">
    <property type="component" value="Unassembled WGS sequence"/>
</dbReference>
<dbReference type="SUPFAM" id="SSF46626">
    <property type="entry name" value="Cytochrome c"/>
    <property type="match status" value="2"/>
</dbReference>
<evidence type="ECO:0000259" key="8">
    <source>
        <dbReference type="PROSITE" id="PS51007"/>
    </source>
</evidence>
<dbReference type="PRINTS" id="PR00604">
    <property type="entry name" value="CYTCHRMECIAB"/>
</dbReference>